<dbReference type="CDD" id="cd06261">
    <property type="entry name" value="TM_PBP2"/>
    <property type="match status" value="1"/>
</dbReference>
<dbReference type="eggNOG" id="COG1175">
    <property type="taxonomic scope" value="Bacteria"/>
</dbReference>
<comment type="subcellular location">
    <subcellularLocation>
        <location evidence="1 7">Cell membrane</location>
        <topology evidence="1 7">Multi-pass membrane protein</topology>
    </subcellularLocation>
</comment>
<sequence>MNFGRKGYSYFLIPGVVLLILVVFLPFGMNLFISCTKWNGVGLPQWVGFSNYRKAITDTVFWASFKNNIIMILAVTVIPTILGLLLAVFLFDFGIPHFGQKNIAIIRSAIYLPQILPVAIAGIVWGWILDPTYGALNMILRTIGLDNLTRNWLGDPTSALPSVMGIMVWFQIGYPLVICMSALQRIDPQILEAAQIDGAGWLRRFFISIFIIRPEILVVVLTTTIYALKLFAQIYVLTRGGPGTATLVPSYFAYQNFFEKANVGYGAAISSIMTAIIFILTAIFISVQMKHEGVGEY</sequence>
<reference evidence="10" key="1">
    <citation type="journal article" date="2013" name="Stand. Genomic Sci.">
        <title>Genome sequence of the thermophilic fresh-water bacterium Spirochaeta caldaria type strain (H1(T)), reclassification of Spirochaeta caldaria, Spirochaeta stenostrepta, and Spirochaeta zuelzerae in the genus Treponema as Treponema caldaria comb. nov., Treponema stenostrepta comb. nov., and Treponema zuelzerae comb. nov., and emendation of the genus Treponema.</title>
        <authorList>
            <person name="Abt B."/>
            <person name="Goker M."/>
            <person name="Scheuner C."/>
            <person name="Han C."/>
            <person name="Lu M."/>
            <person name="Misra M."/>
            <person name="Lapidus A."/>
            <person name="Nolan M."/>
            <person name="Lucas S."/>
            <person name="Hammon N."/>
            <person name="Deshpande S."/>
            <person name="Cheng J.F."/>
            <person name="Tapia R."/>
            <person name="Goodwin L.A."/>
            <person name="Pitluck S."/>
            <person name="Liolios K."/>
            <person name="Pagani I."/>
            <person name="Ivanova N."/>
            <person name="Mavromatis K."/>
            <person name="Mikhailova N."/>
            <person name="Huntemann M."/>
            <person name="Pati A."/>
            <person name="Chen A."/>
            <person name="Palaniappan K."/>
            <person name="Land M."/>
            <person name="Hauser L."/>
            <person name="Jeffries C.D."/>
            <person name="Rohde M."/>
            <person name="Spring S."/>
            <person name="Gronow S."/>
            <person name="Detter J.C."/>
            <person name="Bristow J."/>
            <person name="Eisen J.A."/>
            <person name="Markowitz V."/>
            <person name="Hugenholtz P."/>
            <person name="Kyrpides N.C."/>
            <person name="Woyke T."/>
            <person name="Klenk H.P."/>
        </authorList>
    </citation>
    <scope>NUCLEOTIDE SEQUENCE</scope>
    <source>
        <strain evidence="10">ATCC 51460 / DSM 7334 / H1</strain>
    </source>
</reference>
<evidence type="ECO:0000313" key="10">
    <source>
        <dbReference type="Proteomes" id="UP000000503"/>
    </source>
</evidence>
<dbReference type="InterPro" id="IPR035906">
    <property type="entry name" value="MetI-like_sf"/>
</dbReference>
<dbReference type="STRING" id="744872.Spica_0737"/>
<dbReference type="InterPro" id="IPR000515">
    <property type="entry name" value="MetI-like"/>
</dbReference>
<protein>
    <submittedName>
        <fullName evidence="9">Binding-protein-dependent transport systems inner membrane component</fullName>
    </submittedName>
</protein>
<dbReference type="Proteomes" id="UP000000503">
    <property type="component" value="Chromosome"/>
</dbReference>
<evidence type="ECO:0000256" key="7">
    <source>
        <dbReference type="RuleBase" id="RU363032"/>
    </source>
</evidence>
<evidence type="ECO:0000259" key="8">
    <source>
        <dbReference type="PROSITE" id="PS50928"/>
    </source>
</evidence>
<feature type="domain" description="ABC transmembrane type-1" evidence="8">
    <location>
        <begin position="65"/>
        <end position="284"/>
    </location>
</feature>
<evidence type="ECO:0000256" key="1">
    <source>
        <dbReference type="ARBA" id="ARBA00004651"/>
    </source>
</evidence>
<dbReference type="GO" id="GO:0055085">
    <property type="term" value="P:transmembrane transport"/>
    <property type="evidence" value="ECO:0007669"/>
    <property type="project" value="InterPro"/>
</dbReference>
<dbReference type="GO" id="GO:0005886">
    <property type="term" value="C:plasma membrane"/>
    <property type="evidence" value="ECO:0007669"/>
    <property type="project" value="UniProtKB-SubCell"/>
</dbReference>
<keyword evidence="3" id="KW-1003">Cell membrane</keyword>
<evidence type="ECO:0000256" key="6">
    <source>
        <dbReference type="ARBA" id="ARBA00023136"/>
    </source>
</evidence>
<feature type="transmembrane region" description="Helical" evidence="7">
    <location>
        <begin position="103"/>
        <end position="128"/>
    </location>
</feature>
<accession>F8EYU5</accession>
<dbReference type="Pfam" id="PF00528">
    <property type="entry name" value="BPD_transp_1"/>
    <property type="match status" value="1"/>
</dbReference>
<feature type="transmembrane region" description="Helical" evidence="7">
    <location>
        <begin position="159"/>
        <end position="183"/>
    </location>
</feature>
<keyword evidence="2 7" id="KW-0813">Transport</keyword>
<keyword evidence="10" id="KW-1185">Reference proteome</keyword>
<dbReference type="PANTHER" id="PTHR30193">
    <property type="entry name" value="ABC TRANSPORTER PERMEASE PROTEIN"/>
    <property type="match status" value="1"/>
</dbReference>
<gene>
    <name evidence="9" type="ordered locus">Spica_0737</name>
</gene>
<evidence type="ECO:0000256" key="4">
    <source>
        <dbReference type="ARBA" id="ARBA00022692"/>
    </source>
</evidence>
<name>F8EYU5_GRAC1</name>
<dbReference type="EMBL" id="CP002868">
    <property type="protein sequence ID" value="AEJ18891.1"/>
    <property type="molecule type" value="Genomic_DNA"/>
</dbReference>
<dbReference type="InterPro" id="IPR051393">
    <property type="entry name" value="ABC_transporter_permease"/>
</dbReference>
<keyword evidence="6 7" id="KW-0472">Membrane</keyword>
<dbReference type="HOGENOM" id="CLU_016047_0_0_12"/>
<feature type="transmembrane region" description="Helical" evidence="7">
    <location>
        <begin position="204"/>
        <end position="228"/>
    </location>
</feature>
<keyword evidence="5 7" id="KW-1133">Transmembrane helix</keyword>
<dbReference type="PROSITE" id="PS51257">
    <property type="entry name" value="PROKAR_LIPOPROTEIN"/>
    <property type="match status" value="1"/>
</dbReference>
<keyword evidence="4 7" id="KW-0812">Transmembrane</keyword>
<proteinExistence type="inferred from homology"/>
<evidence type="ECO:0000256" key="2">
    <source>
        <dbReference type="ARBA" id="ARBA00022448"/>
    </source>
</evidence>
<comment type="similarity">
    <text evidence="7">Belongs to the binding-protein-dependent transport system permease family.</text>
</comment>
<feature type="transmembrane region" description="Helical" evidence="7">
    <location>
        <begin position="12"/>
        <end position="33"/>
    </location>
</feature>
<dbReference type="Gene3D" id="1.10.3720.10">
    <property type="entry name" value="MetI-like"/>
    <property type="match status" value="1"/>
</dbReference>
<dbReference type="PANTHER" id="PTHR30193:SF37">
    <property type="entry name" value="INNER MEMBRANE ABC TRANSPORTER PERMEASE PROTEIN YCJO"/>
    <property type="match status" value="1"/>
</dbReference>
<organism evidence="9 10">
    <name type="scientific">Gracilinema caldarium (strain ATCC 51460 / DSM 7334 / H1)</name>
    <name type="common">Treponema caldarium</name>
    <dbReference type="NCBI Taxonomy" id="744872"/>
    <lineage>
        <taxon>Bacteria</taxon>
        <taxon>Pseudomonadati</taxon>
        <taxon>Spirochaetota</taxon>
        <taxon>Spirochaetia</taxon>
        <taxon>Spirochaetales</taxon>
        <taxon>Breznakiellaceae</taxon>
        <taxon>Gracilinema</taxon>
    </lineage>
</organism>
<dbReference type="PROSITE" id="PS50928">
    <property type="entry name" value="ABC_TM1"/>
    <property type="match status" value="1"/>
</dbReference>
<evidence type="ECO:0000256" key="3">
    <source>
        <dbReference type="ARBA" id="ARBA00022475"/>
    </source>
</evidence>
<dbReference type="SUPFAM" id="SSF161098">
    <property type="entry name" value="MetI-like"/>
    <property type="match status" value="1"/>
</dbReference>
<feature type="transmembrane region" description="Helical" evidence="7">
    <location>
        <begin position="69"/>
        <end position="91"/>
    </location>
</feature>
<evidence type="ECO:0000313" key="9">
    <source>
        <dbReference type="EMBL" id="AEJ18891.1"/>
    </source>
</evidence>
<dbReference type="KEGG" id="scd:Spica_0737"/>
<dbReference type="OrthoDB" id="9786413at2"/>
<evidence type="ECO:0000256" key="5">
    <source>
        <dbReference type="ARBA" id="ARBA00022989"/>
    </source>
</evidence>
<feature type="transmembrane region" description="Helical" evidence="7">
    <location>
        <begin position="263"/>
        <end position="287"/>
    </location>
</feature>
<dbReference type="AlphaFoldDB" id="F8EYU5"/>